<dbReference type="InterPro" id="IPR050171">
    <property type="entry name" value="MFS_Transporters"/>
</dbReference>
<gene>
    <name evidence="9" type="ORF">SDC9_188975</name>
</gene>
<sequence>MSVNAVTVLVATAFLTIWTHKIGQLKSMALAMLFYVFGYTVYAGCTSFVPFLVATCIWTLGEILMATNANVFVNAYTPPSLRSRANAYLMTTSSLGHALSPSYGGLLLLVLDYRQLWLINAGLCFLLGCGYIALNKHLKK</sequence>
<evidence type="ECO:0000256" key="1">
    <source>
        <dbReference type="ARBA" id="ARBA00004651"/>
    </source>
</evidence>
<comment type="caution">
    <text evidence="9">The sequence shown here is derived from an EMBL/GenBank/DDBJ whole genome shotgun (WGS) entry which is preliminary data.</text>
</comment>
<reference evidence="9" key="1">
    <citation type="submission" date="2019-08" db="EMBL/GenBank/DDBJ databases">
        <authorList>
            <person name="Kucharzyk K."/>
            <person name="Murdoch R.W."/>
            <person name="Higgins S."/>
            <person name="Loffler F."/>
        </authorList>
    </citation>
    <scope>NUCLEOTIDE SEQUENCE</scope>
</reference>
<evidence type="ECO:0000256" key="2">
    <source>
        <dbReference type="ARBA" id="ARBA00022448"/>
    </source>
</evidence>
<dbReference type="InterPro" id="IPR020846">
    <property type="entry name" value="MFS_dom"/>
</dbReference>
<keyword evidence="2" id="KW-0813">Transport</keyword>
<proteinExistence type="predicted"/>
<dbReference type="PROSITE" id="PS50850">
    <property type="entry name" value="MFS"/>
    <property type="match status" value="1"/>
</dbReference>
<dbReference type="PANTHER" id="PTHR23517:SF3">
    <property type="entry name" value="INTEGRAL MEMBRANE TRANSPORT PROTEIN"/>
    <property type="match status" value="1"/>
</dbReference>
<dbReference type="Pfam" id="PF07690">
    <property type="entry name" value="MFS_1"/>
    <property type="match status" value="1"/>
</dbReference>
<evidence type="ECO:0000313" key="9">
    <source>
        <dbReference type="EMBL" id="MPN41429.1"/>
    </source>
</evidence>
<feature type="transmembrane region" description="Helical" evidence="7">
    <location>
        <begin position="87"/>
        <end position="110"/>
    </location>
</feature>
<dbReference type="GO" id="GO:0005886">
    <property type="term" value="C:plasma membrane"/>
    <property type="evidence" value="ECO:0007669"/>
    <property type="project" value="UniProtKB-SubCell"/>
</dbReference>
<dbReference type="GO" id="GO:0022857">
    <property type="term" value="F:transmembrane transporter activity"/>
    <property type="evidence" value="ECO:0007669"/>
    <property type="project" value="InterPro"/>
</dbReference>
<keyword evidence="5 7" id="KW-1133">Transmembrane helix</keyword>
<dbReference type="SUPFAM" id="SSF103473">
    <property type="entry name" value="MFS general substrate transporter"/>
    <property type="match status" value="1"/>
</dbReference>
<evidence type="ECO:0000256" key="5">
    <source>
        <dbReference type="ARBA" id="ARBA00022989"/>
    </source>
</evidence>
<keyword evidence="3" id="KW-1003">Cell membrane</keyword>
<name>A0A645HT96_9ZZZZ</name>
<protein>
    <recommendedName>
        <fullName evidence="8">Major facilitator superfamily (MFS) profile domain-containing protein</fullName>
    </recommendedName>
</protein>
<evidence type="ECO:0000259" key="8">
    <source>
        <dbReference type="PROSITE" id="PS50850"/>
    </source>
</evidence>
<dbReference type="EMBL" id="VSSQ01098454">
    <property type="protein sequence ID" value="MPN41429.1"/>
    <property type="molecule type" value="Genomic_DNA"/>
</dbReference>
<dbReference type="Gene3D" id="1.20.1250.20">
    <property type="entry name" value="MFS general substrate transporter like domains"/>
    <property type="match status" value="1"/>
</dbReference>
<evidence type="ECO:0000256" key="3">
    <source>
        <dbReference type="ARBA" id="ARBA00022475"/>
    </source>
</evidence>
<feature type="transmembrane region" description="Helical" evidence="7">
    <location>
        <begin position="116"/>
        <end position="134"/>
    </location>
</feature>
<evidence type="ECO:0000256" key="7">
    <source>
        <dbReference type="SAM" id="Phobius"/>
    </source>
</evidence>
<feature type="transmembrane region" description="Helical" evidence="7">
    <location>
        <begin position="29"/>
        <end position="60"/>
    </location>
</feature>
<dbReference type="InterPro" id="IPR011701">
    <property type="entry name" value="MFS"/>
</dbReference>
<dbReference type="InterPro" id="IPR036259">
    <property type="entry name" value="MFS_trans_sf"/>
</dbReference>
<dbReference type="PANTHER" id="PTHR23517">
    <property type="entry name" value="RESISTANCE PROTEIN MDTM, PUTATIVE-RELATED-RELATED"/>
    <property type="match status" value="1"/>
</dbReference>
<dbReference type="AlphaFoldDB" id="A0A645HT96"/>
<accession>A0A645HT96</accession>
<comment type="subcellular location">
    <subcellularLocation>
        <location evidence="1">Cell membrane</location>
        <topology evidence="1">Multi-pass membrane protein</topology>
    </subcellularLocation>
</comment>
<organism evidence="9">
    <name type="scientific">bioreactor metagenome</name>
    <dbReference type="NCBI Taxonomy" id="1076179"/>
    <lineage>
        <taxon>unclassified sequences</taxon>
        <taxon>metagenomes</taxon>
        <taxon>ecological metagenomes</taxon>
    </lineage>
</organism>
<evidence type="ECO:0000256" key="6">
    <source>
        <dbReference type="ARBA" id="ARBA00023136"/>
    </source>
</evidence>
<feature type="domain" description="Major facilitator superfamily (MFS) profile" evidence="8">
    <location>
        <begin position="1"/>
        <end position="140"/>
    </location>
</feature>
<evidence type="ECO:0000256" key="4">
    <source>
        <dbReference type="ARBA" id="ARBA00022692"/>
    </source>
</evidence>
<keyword evidence="6 7" id="KW-0472">Membrane</keyword>
<keyword evidence="4 7" id="KW-0812">Transmembrane</keyword>